<organism evidence="10 11">
    <name type="scientific">Acidithiobacillus thiooxidans</name>
    <name type="common">Thiobacillus thiooxidans</name>
    <dbReference type="NCBI Taxonomy" id="930"/>
    <lineage>
        <taxon>Bacteria</taxon>
        <taxon>Pseudomonadati</taxon>
        <taxon>Pseudomonadota</taxon>
        <taxon>Acidithiobacillia</taxon>
        <taxon>Acidithiobacillales</taxon>
        <taxon>Acidithiobacillaceae</taxon>
        <taxon>Acidithiobacillus</taxon>
    </lineage>
</organism>
<feature type="region of interest" description="Disordered" evidence="7">
    <location>
        <begin position="115"/>
        <end position="142"/>
    </location>
</feature>
<dbReference type="Gene3D" id="2.160.20.70">
    <property type="match status" value="1"/>
</dbReference>
<dbReference type="InterPro" id="IPR005526">
    <property type="entry name" value="Septum_form_inhib_MinC_C"/>
</dbReference>
<evidence type="ECO:0000313" key="11">
    <source>
        <dbReference type="Proteomes" id="UP000094893"/>
    </source>
</evidence>
<dbReference type="InterPro" id="IPR016098">
    <property type="entry name" value="CAP/MinC_C"/>
</dbReference>
<dbReference type="Pfam" id="PF05209">
    <property type="entry name" value="MinC_N"/>
    <property type="match status" value="1"/>
</dbReference>
<keyword evidence="3 6" id="KW-0717">Septation</keyword>
<accession>A0A1C2HUP9</accession>
<dbReference type="Gene3D" id="3.30.70.260">
    <property type="match status" value="1"/>
</dbReference>
<evidence type="ECO:0000256" key="3">
    <source>
        <dbReference type="ARBA" id="ARBA00023210"/>
    </source>
</evidence>
<dbReference type="InterPro" id="IPR036145">
    <property type="entry name" value="MinC_C_sf"/>
</dbReference>
<feature type="compositionally biased region" description="Low complexity" evidence="7">
    <location>
        <begin position="125"/>
        <end position="140"/>
    </location>
</feature>
<dbReference type="InterPro" id="IPR013033">
    <property type="entry name" value="MinC"/>
</dbReference>
<keyword evidence="4 6" id="KW-0131">Cell cycle</keyword>
<dbReference type="AlphaFoldDB" id="A0A1C2HUP9"/>
<dbReference type="GO" id="GO:0000917">
    <property type="term" value="P:division septum assembly"/>
    <property type="evidence" value="ECO:0007669"/>
    <property type="project" value="UniProtKB-KW"/>
</dbReference>
<dbReference type="GO" id="GO:0000902">
    <property type="term" value="P:cell morphogenesis"/>
    <property type="evidence" value="ECO:0007669"/>
    <property type="project" value="InterPro"/>
</dbReference>
<gene>
    <name evidence="6" type="primary">minC</name>
    <name evidence="10" type="ORF">A6P07_20060</name>
</gene>
<feature type="domain" description="Septum formation inhibitor MinC N-terminal" evidence="9">
    <location>
        <begin position="17"/>
        <end position="87"/>
    </location>
</feature>
<dbReference type="STRING" id="930.GCA_002079865_02985"/>
<protein>
    <recommendedName>
        <fullName evidence="6">Probable septum site-determining protein MinC</fullName>
    </recommendedName>
</protein>
<dbReference type="PANTHER" id="PTHR34108">
    <property type="entry name" value="SEPTUM SITE-DETERMINING PROTEIN MINC"/>
    <property type="match status" value="1"/>
</dbReference>
<evidence type="ECO:0000313" key="10">
    <source>
        <dbReference type="EMBL" id="OCX67488.1"/>
    </source>
</evidence>
<evidence type="ECO:0000256" key="4">
    <source>
        <dbReference type="ARBA" id="ARBA00023306"/>
    </source>
</evidence>
<evidence type="ECO:0000256" key="2">
    <source>
        <dbReference type="ARBA" id="ARBA00022618"/>
    </source>
</evidence>
<evidence type="ECO:0000256" key="5">
    <source>
        <dbReference type="ARBA" id="ARBA00025606"/>
    </source>
</evidence>
<dbReference type="Pfam" id="PF03775">
    <property type="entry name" value="MinC_C"/>
    <property type="match status" value="1"/>
</dbReference>
<dbReference type="InterPro" id="IPR007874">
    <property type="entry name" value="MinC_N"/>
</dbReference>
<dbReference type="GO" id="GO:1901891">
    <property type="term" value="P:regulation of cell septum assembly"/>
    <property type="evidence" value="ECO:0007669"/>
    <property type="project" value="InterPro"/>
</dbReference>
<sequence length="247" mass="26532">MSAKKTEAGSPEFSPLRLSGSVFTLSVLQLESNDPALLKARIDEEHRRHPAAAAFHQESPLVLDLSGIPEEAPLALEKIITVLRAAGWLPVGIRNAATTHQLLATSLHLPVLRGQAQRTPAKPEATLSQPSTAPSPAPSAGLLIEHPVRSGQRNYARNGDLVCMATVNAGAEIIADRNIHVYGPLRGRALAGVNGDENARIFCMALEAELVSIAGLYRTLEPDHPLWGKPAQVYSRDEQLHITPLNS</sequence>
<name>A0A1C2HUP9_ACITH</name>
<evidence type="ECO:0000259" key="8">
    <source>
        <dbReference type="Pfam" id="PF03775"/>
    </source>
</evidence>
<dbReference type="NCBIfam" id="TIGR01222">
    <property type="entry name" value="minC"/>
    <property type="match status" value="1"/>
</dbReference>
<comment type="caution">
    <text evidence="10">The sequence shown here is derived from an EMBL/GenBank/DDBJ whole genome shotgun (WGS) entry which is preliminary data.</text>
</comment>
<comment type="function">
    <text evidence="5 6">Cell division inhibitor that blocks the formation of polar Z ring septums. Rapidly oscillates between the poles of the cell to destabilize FtsZ filaments that have formed before they mature into polar Z rings. Prevents FtsZ polymerization.</text>
</comment>
<evidence type="ECO:0000256" key="1">
    <source>
        <dbReference type="ARBA" id="ARBA00006291"/>
    </source>
</evidence>
<keyword evidence="2 6" id="KW-0132">Cell division</keyword>
<comment type="similarity">
    <text evidence="1 6">Belongs to the MinC family.</text>
</comment>
<dbReference type="GO" id="GO:0051302">
    <property type="term" value="P:regulation of cell division"/>
    <property type="evidence" value="ECO:0007669"/>
    <property type="project" value="InterPro"/>
</dbReference>
<dbReference type="EMBL" id="LWSA01000349">
    <property type="protein sequence ID" value="OCX67488.1"/>
    <property type="molecule type" value="Genomic_DNA"/>
</dbReference>
<dbReference type="HAMAP" id="MF_00267">
    <property type="entry name" value="MinC"/>
    <property type="match status" value="1"/>
</dbReference>
<dbReference type="SUPFAM" id="SSF63848">
    <property type="entry name" value="Cell-division inhibitor MinC, C-terminal domain"/>
    <property type="match status" value="1"/>
</dbReference>
<feature type="domain" description="Septum formation inhibitor MinC C-terminal" evidence="8">
    <location>
        <begin position="144"/>
        <end position="242"/>
    </location>
</feature>
<comment type="subunit">
    <text evidence="6">Interacts with MinD and FtsZ.</text>
</comment>
<dbReference type="PANTHER" id="PTHR34108:SF1">
    <property type="entry name" value="SEPTUM SITE-DETERMINING PROTEIN MINC"/>
    <property type="match status" value="1"/>
</dbReference>
<evidence type="ECO:0000256" key="7">
    <source>
        <dbReference type="SAM" id="MobiDB-lite"/>
    </source>
</evidence>
<evidence type="ECO:0000259" key="9">
    <source>
        <dbReference type="Pfam" id="PF05209"/>
    </source>
</evidence>
<proteinExistence type="inferred from homology"/>
<reference evidence="10 11" key="1">
    <citation type="journal article" date="2016" name="Int. J. Mol. Sci.">
        <title>Comparative genomics of the extreme acidophile Acidithiobacillus thiooxidans reveals intraspecific divergence and niche adaptation.</title>
        <authorList>
            <person name="Zhang X."/>
            <person name="Feng X."/>
            <person name="Tao J."/>
            <person name="Ma L."/>
            <person name="Xiao Y."/>
            <person name="Liang Y."/>
            <person name="Liu X."/>
            <person name="Yin H."/>
        </authorList>
    </citation>
    <scope>NUCLEOTIDE SEQUENCE [LARGE SCALE GENOMIC DNA]</scope>
    <source>
        <strain evidence="10 11">A02</strain>
    </source>
</reference>
<evidence type="ECO:0000256" key="6">
    <source>
        <dbReference type="HAMAP-Rule" id="MF_00267"/>
    </source>
</evidence>
<dbReference type="RefSeq" id="WP_024894348.1">
    <property type="nucleotide sequence ID" value="NZ_JBAYOM010000005.1"/>
</dbReference>
<dbReference type="Proteomes" id="UP000094893">
    <property type="component" value="Unassembled WGS sequence"/>
</dbReference>
<dbReference type="eggNOG" id="COG0850">
    <property type="taxonomic scope" value="Bacteria"/>
</dbReference>